<dbReference type="Pfam" id="PF01471">
    <property type="entry name" value="PG_binding_1"/>
    <property type="match status" value="1"/>
</dbReference>
<dbReference type="AlphaFoldDB" id="A0A240AWG0"/>
<evidence type="ECO:0000313" key="2">
    <source>
        <dbReference type="EMBL" id="SQB37259.1"/>
    </source>
</evidence>
<protein>
    <submittedName>
        <fullName evidence="2">Spore cortex-lytic enzyme pre-pro-form</fullName>
    </submittedName>
</protein>
<dbReference type="EMBL" id="UAWC01000028">
    <property type="protein sequence ID" value="SQB37259.1"/>
    <property type="molecule type" value="Genomic_DNA"/>
</dbReference>
<dbReference type="GeneID" id="70577893"/>
<reference evidence="2 3" key="1">
    <citation type="submission" date="2018-06" db="EMBL/GenBank/DDBJ databases">
        <authorList>
            <consortium name="Pathogen Informatics"/>
            <person name="Doyle S."/>
        </authorList>
    </citation>
    <scope>NUCLEOTIDE SEQUENCE [LARGE SCALE GENOMIC DNA]</scope>
    <source>
        <strain evidence="2 3">NCTC13028</strain>
    </source>
</reference>
<dbReference type="InterPro" id="IPR036365">
    <property type="entry name" value="PGBD-like_sf"/>
</dbReference>
<gene>
    <name evidence="2" type="ORF">NCTC13028_02676</name>
</gene>
<evidence type="ECO:0000313" key="3">
    <source>
        <dbReference type="Proteomes" id="UP000250223"/>
    </source>
</evidence>
<proteinExistence type="predicted"/>
<evidence type="ECO:0000259" key="1">
    <source>
        <dbReference type="Pfam" id="PF01471"/>
    </source>
</evidence>
<dbReference type="Proteomes" id="UP000250223">
    <property type="component" value="Unassembled WGS sequence"/>
</dbReference>
<dbReference type="RefSeq" id="WP_095178162.1">
    <property type="nucleotide sequence ID" value="NZ_CP173238.1"/>
</dbReference>
<feature type="domain" description="Peptidoglycan binding-like" evidence="1">
    <location>
        <begin position="338"/>
        <end position="398"/>
    </location>
</feature>
<dbReference type="InterPro" id="IPR002477">
    <property type="entry name" value="Peptidoglycan-bd-like"/>
</dbReference>
<organism evidence="2 3">
    <name type="scientific">Clostridium cochlearium</name>
    <dbReference type="NCBI Taxonomy" id="1494"/>
    <lineage>
        <taxon>Bacteria</taxon>
        <taxon>Bacillati</taxon>
        <taxon>Bacillota</taxon>
        <taxon>Clostridia</taxon>
        <taxon>Eubacteriales</taxon>
        <taxon>Clostridiaceae</taxon>
        <taxon>Clostridium</taxon>
    </lineage>
</organism>
<dbReference type="Gene3D" id="1.10.101.10">
    <property type="entry name" value="PGBD-like superfamily/PGBD"/>
    <property type="match status" value="1"/>
</dbReference>
<dbReference type="SUPFAM" id="SSF47090">
    <property type="entry name" value="PGBD-like"/>
    <property type="match status" value="1"/>
</dbReference>
<name>A0A240AWG0_CLOCO</name>
<dbReference type="InterPro" id="IPR036366">
    <property type="entry name" value="PGBDSf"/>
</dbReference>
<accession>A0A240AWG0</accession>
<sequence>MAKGALKVQVWKEDSYIPIENTKVTIVQSGDMDQNKIERSELTDSSGLTKELELNAPPMEYSQSPNPNLPYSLVDLKVEASGFTPMIIKGCQIYPDRVAYQECRMETSTPTRQAEEIINVEPNTIVGNYPPKIPESPEKVLPSPSSGFVVLQEPVIPEYIVVHQGVPEDNAAPNYTVRYKDYVKNVACCEIFSTWSENTIRSNVYAIISFTLNRIYTEWYRAKGKPFDITSSTAYDHAFNYGRNIYDNISRVVDDIFSTYMKRPGAKQPLLSQYCDGVKVKCPGWMTQWGSKYLGDEGKTPYEILTSFYGSNLDLVTAKEVNGIPKSWPGYTLTVGNRGRDVRTIQIYLNRIADNYPAIPKMAVDSIYGTNTQNSVKVFQSVFSLPQTGNVDYATWYKISDVYVGVTGIAELRMARSYEKFNKEVLNDKKGIFVPPSNNTKDYRKLYIIYPKDV</sequence>